<accession>A0A1W6BZG0</accession>
<name>A0A1W6BZG0_9BACT</name>
<evidence type="ECO:0000259" key="2">
    <source>
        <dbReference type="Pfam" id="PF21861"/>
    </source>
</evidence>
<dbReference type="Proteomes" id="UP000192902">
    <property type="component" value="Plasmid pCUN2"/>
</dbReference>
<evidence type="ECO:0000313" key="4">
    <source>
        <dbReference type="Proteomes" id="UP000192902"/>
    </source>
</evidence>
<evidence type="ECO:0000313" key="3">
    <source>
        <dbReference type="EMBL" id="ARJ57462.1"/>
    </source>
</evidence>
<dbReference type="GO" id="GO:0005727">
    <property type="term" value="C:extrachromosomal circular DNA"/>
    <property type="evidence" value="ECO:0007669"/>
    <property type="project" value="InterPro"/>
</dbReference>
<feature type="domain" description="Plasmid replication protein origin binding" evidence="1">
    <location>
        <begin position="10"/>
        <end position="122"/>
    </location>
</feature>
<gene>
    <name evidence="3" type="primary">rep</name>
    <name evidence="3" type="ORF">CCUN_b0001</name>
</gene>
<dbReference type="KEGG" id="ccun:CCUN_b0001"/>
<protein>
    <submittedName>
        <fullName evidence="3">Replication protein</fullName>
    </submittedName>
</protein>
<dbReference type="RefSeq" id="WP_085296707.1">
    <property type="nucleotide sequence ID" value="NZ_CP020869.1"/>
</dbReference>
<proteinExistence type="predicted"/>
<reference evidence="3 4" key="1">
    <citation type="submission" date="2017-04" db="EMBL/GenBank/DDBJ databases">
        <title>Complete genome sequence of the Campylobacter cuniculorum type strain LMG24588.</title>
        <authorList>
            <person name="Miller W.G."/>
            <person name="Yee E."/>
            <person name="Revez J."/>
            <person name="Bono J.L."/>
            <person name="Rossi M."/>
        </authorList>
    </citation>
    <scope>NUCLEOTIDE SEQUENCE [LARGE SCALE GENOMIC DNA]</scope>
    <source>
        <strain evidence="3 4">LMG 24588</strain>
        <plasmid evidence="4">pcun2</plasmid>
    </source>
</reference>
<sequence length="198" mass="23441">MPKENQKSNKETRARAWSFIAYPDSVPADWEQILTERFNLKWARSPLHDSDINADETQKKPHWHIVVTFTNVKSYEQVKEISDTINATIPQKVHNLQGLMRYFLHLDNPEKAQYDFKDIKAVGINAELEILGQTDFNKKLKNEIFELIRGNDLFEYSELLDFLQYDHEQHFEYATTHTILFVAYLRSRRHKAESTAKR</sequence>
<evidence type="ECO:0000259" key="1">
    <source>
        <dbReference type="Pfam" id="PF01719"/>
    </source>
</evidence>
<dbReference type="Pfam" id="PF21861">
    <property type="entry name" value="RepB_C"/>
    <property type="match status" value="1"/>
</dbReference>
<dbReference type="GO" id="GO:0006260">
    <property type="term" value="P:DNA replication"/>
    <property type="evidence" value="ECO:0007669"/>
    <property type="project" value="InterPro"/>
</dbReference>
<keyword evidence="3" id="KW-0614">Plasmid</keyword>
<dbReference type="AlphaFoldDB" id="A0A1W6BZG0"/>
<feature type="domain" description="Replication protein RepB C-terminal" evidence="2">
    <location>
        <begin position="142"/>
        <end position="190"/>
    </location>
</feature>
<dbReference type="GO" id="GO:0003677">
    <property type="term" value="F:DNA binding"/>
    <property type="evidence" value="ECO:0007669"/>
    <property type="project" value="InterPro"/>
</dbReference>
<dbReference type="EMBL" id="CP020869">
    <property type="protein sequence ID" value="ARJ57462.1"/>
    <property type="molecule type" value="Genomic_DNA"/>
</dbReference>
<dbReference type="InterPro" id="IPR053923">
    <property type="entry name" value="RepB_C"/>
</dbReference>
<dbReference type="Gene3D" id="3.40.1310.30">
    <property type="match status" value="1"/>
</dbReference>
<dbReference type="Pfam" id="PF01719">
    <property type="entry name" value="Rep_OBD"/>
    <property type="match status" value="1"/>
</dbReference>
<organism evidence="3 4">
    <name type="scientific">Campylobacter cuniculorum DSM 23162 = LMG 24588</name>
    <dbReference type="NCBI Taxonomy" id="1121267"/>
    <lineage>
        <taxon>Bacteria</taxon>
        <taxon>Pseudomonadati</taxon>
        <taxon>Campylobacterota</taxon>
        <taxon>Epsilonproteobacteria</taxon>
        <taxon>Campylobacterales</taxon>
        <taxon>Campylobacteraceae</taxon>
        <taxon>Campylobacter</taxon>
    </lineage>
</organism>
<dbReference type="InterPro" id="IPR002631">
    <property type="entry name" value="Plasmid_rep_OBD"/>
</dbReference>
<dbReference type="GO" id="GO:0003916">
    <property type="term" value="F:DNA topoisomerase activity"/>
    <property type="evidence" value="ECO:0007669"/>
    <property type="project" value="InterPro"/>
</dbReference>
<geneLocation type="plasmid" evidence="4">
    <name>pcun2</name>
</geneLocation>